<dbReference type="GO" id="GO:0003676">
    <property type="term" value="F:nucleic acid binding"/>
    <property type="evidence" value="ECO:0007669"/>
    <property type="project" value="InterPro"/>
</dbReference>
<dbReference type="GO" id="GO:0004519">
    <property type="term" value="F:endonuclease activity"/>
    <property type="evidence" value="ECO:0007669"/>
    <property type="project" value="UniProtKB-KW"/>
</dbReference>
<reference evidence="6 8" key="1">
    <citation type="submission" date="2016-04" db="EMBL/GenBank/DDBJ databases">
        <title>Genome sequence of Methanosphaera cuniculi DSM 4103.</title>
        <authorList>
            <person name="Poehlein A."/>
            <person name="Seedorf H."/>
            <person name="Daniel R."/>
        </authorList>
    </citation>
    <scope>NUCLEOTIDE SEQUENCE [LARGE SCALE GENOMIC DNA]</scope>
    <source>
        <strain evidence="6 8">DSM 4103</strain>
    </source>
</reference>
<dbReference type="OrthoDB" id="3327at2157"/>
<evidence type="ECO:0000259" key="4">
    <source>
        <dbReference type="PROSITE" id="PS50830"/>
    </source>
</evidence>
<dbReference type="SMART" id="SM00318">
    <property type="entry name" value="SNc"/>
    <property type="match status" value="1"/>
</dbReference>
<reference evidence="5 7" key="2">
    <citation type="journal article" date="2017" name="BMC Genomics">
        <title>Genomic analysis of methanogenic archaea reveals a shift towards energy conservation.</title>
        <authorList>
            <person name="Gilmore S.P."/>
            <person name="Henske J.K."/>
            <person name="Sexton J.A."/>
            <person name="Solomon K.V."/>
            <person name="Seppala S."/>
            <person name="Yoo J.I."/>
            <person name="Huyett L.M."/>
            <person name="Pressman A."/>
            <person name="Cogan J.Z."/>
            <person name="Kivenson V."/>
            <person name="Peng X."/>
            <person name="Tan Y."/>
            <person name="Valentine D.L."/>
            <person name="O'Malley M.A."/>
        </authorList>
    </citation>
    <scope>NUCLEOTIDE SEQUENCE [LARGE SCALE GENOMIC DNA]</scope>
    <source>
        <strain evidence="5 7">1R-7</strain>
    </source>
</reference>
<dbReference type="PANTHER" id="PTHR12302:SF3">
    <property type="entry name" value="SERINE_THREONINE-PROTEIN KINASE 31"/>
    <property type="match status" value="1"/>
</dbReference>
<keyword evidence="3 6" id="KW-0378">Hydrolase</keyword>
<dbReference type="Gene3D" id="2.40.50.90">
    <property type="match status" value="1"/>
</dbReference>
<dbReference type="EMBL" id="LWMS01000047">
    <property type="protein sequence ID" value="PWL07557.1"/>
    <property type="molecule type" value="Genomic_DNA"/>
</dbReference>
<evidence type="ECO:0000256" key="1">
    <source>
        <dbReference type="ARBA" id="ARBA00022722"/>
    </source>
</evidence>
<dbReference type="SUPFAM" id="SSF50199">
    <property type="entry name" value="Staphylococcal nuclease"/>
    <property type="match status" value="1"/>
</dbReference>
<accession>A0A2A2HCF4</accession>
<dbReference type="InterPro" id="IPR035437">
    <property type="entry name" value="SNase_OB-fold_sf"/>
</dbReference>
<gene>
    <name evidence="6" type="primary">yokF</name>
    <name evidence="5" type="ORF">ASJ82_02100</name>
    <name evidence="6" type="ORF">MSCUN_15320</name>
</gene>
<evidence type="ECO:0000256" key="2">
    <source>
        <dbReference type="ARBA" id="ARBA00022759"/>
    </source>
</evidence>
<keyword evidence="7" id="KW-1185">Reference proteome</keyword>
<evidence type="ECO:0000313" key="6">
    <source>
        <dbReference type="EMBL" id="PWL07557.1"/>
    </source>
</evidence>
<dbReference type="Proteomes" id="UP000217528">
    <property type="component" value="Unassembled WGS sequence"/>
</dbReference>
<name>A0A2A2HCF4_9EURY</name>
<sequence>MKINRKYLIGLLVLVACASSLLSVSAWAPNTSNYPTTTVTIDGSNVTGQCIKVIDGDTIDVENVGRIRFVGVNTPERGEDGYKEAKDFVKSQCLNKQVTIDVDSAKNYDKYGRVLGIVYVDGKNLNQELLQKGYAEVMYIPPSEYNPNSWT</sequence>
<evidence type="ECO:0000313" key="7">
    <source>
        <dbReference type="Proteomes" id="UP000217528"/>
    </source>
</evidence>
<evidence type="ECO:0000256" key="3">
    <source>
        <dbReference type="ARBA" id="ARBA00022801"/>
    </source>
</evidence>
<dbReference type="InterPro" id="IPR002071">
    <property type="entry name" value="Thermonucl_AS"/>
</dbReference>
<dbReference type="Proteomes" id="UP000246004">
    <property type="component" value="Unassembled WGS sequence"/>
</dbReference>
<organism evidence="5 7">
    <name type="scientific">Methanosphaera cuniculi</name>
    <dbReference type="NCBI Taxonomy" id="1077256"/>
    <lineage>
        <taxon>Archaea</taxon>
        <taxon>Methanobacteriati</taxon>
        <taxon>Methanobacteriota</taxon>
        <taxon>Methanomada group</taxon>
        <taxon>Methanobacteria</taxon>
        <taxon>Methanobacteriales</taxon>
        <taxon>Methanobacteriaceae</taxon>
        <taxon>Methanosphaera</taxon>
    </lineage>
</organism>
<keyword evidence="2 6" id="KW-0255">Endonuclease</keyword>
<dbReference type="PROSITE" id="PS01284">
    <property type="entry name" value="TNASE_2"/>
    <property type="match status" value="1"/>
</dbReference>
<dbReference type="GO" id="GO:0016787">
    <property type="term" value="F:hydrolase activity"/>
    <property type="evidence" value="ECO:0007669"/>
    <property type="project" value="UniProtKB-KW"/>
</dbReference>
<dbReference type="EC" id="3.1.-.-" evidence="6"/>
<proteinExistence type="predicted"/>
<evidence type="ECO:0000313" key="5">
    <source>
        <dbReference type="EMBL" id="PAV07045.1"/>
    </source>
</evidence>
<dbReference type="PROSITE" id="PS50830">
    <property type="entry name" value="TNASE_3"/>
    <property type="match status" value="1"/>
</dbReference>
<dbReference type="EMBL" id="LMVN01000023">
    <property type="protein sequence ID" value="PAV07045.1"/>
    <property type="molecule type" value="Genomic_DNA"/>
</dbReference>
<dbReference type="PANTHER" id="PTHR12302">
    <property type="entry name" value="EBNA2 BINDING PROTEIN P100"/>
    <property type="match status" value="1"/>
</dbReference>
<dbReference type="RefSeq" id="WP_095608967.1">
    <property type="nucleotide sequence ID" value="NZ_LMVN01000023.1"/>
</dbReference>
<evidence type="ECO:0000313" key="8">
    <source>
        <dbReference type="Proteomes" id="UP000246004"/>
    </source>
</evidence>
<dbReference type="InterPro" id="IPR016071">
    <property type="entry name" value="Staphylococal_nuclease_OB-fold"/>
</dbReference>
<dbReference type="AlphaFoldDB" id="A0A2A2HCF4"/>
<comment type="caution">
    <text evidence="5">The sequence shown here is derived from an EMBL/GenBank/DDBJ whole genome shotgun (WGS) entry which is preliminary data.</text>
</comment>
<feature type="domain" description="TNase-like" evidence="4">
    <location>
        <begin position="44"/>
        <end position="151"/>
    </location>
</feature>
<keyword evidence="1" id="KW-0540">Nuclease</keyword>
<dbReference type="PROSITE" id="PS51257">
    <property type="entry name" value="PROKAR_LIPOPROTEIN"/>
    <property type="match status" value="1"/>
</dbReference>
<protein>
    <submittedName>
        <fullName evidence="6">SPBc2 prophage-derived endonuclease YokF</fullName>
        <ecNumber evidence="6">3.1.-.-</ecNumber>
    </submittedName>
</protein>
<dbReference type="Pfam" id="PF00565">
    <property type="entry name" value="SNase"/>
    <property type="match status" value="1"/>
</dbReference>